<protein>
    <recommendedName>
        <fullName evidence="3">Maleate isomerase</fullName>
    </recommendedName>
</protein>
<dbReference type="PANTHER" id="PTHR40267:SF1">
    <property type="entry name" value="BLR3294 PROTEIN"/>
    <property type="match status" value="1"/>
</dbReference>
<evidence type="ECO:0000313" key="1">
    <source>
        <dbReference type="EMBL" id="MBD1320628.1"/>
    </source>
</evidence>
<dbReference type="Gene3D" id="3.40.50.12500">
    <property type="match status" value="1"/>
</dbReference>
<reference evidence="1 2" key="1">
    <citation type="submission" date="2020-09" db="EMBL/GenBank/DDBJ databases">
        <title>Novel species in genus Gordonia.</title>
        <authorList>
            <person name="Zhang G."/>
        </authorList>
    </citation>
    <scope>NUCLEOTIDE SEQUENCE [LARGE SCALE GENOMIC DNA]</scope>
    <source>
        <strain evidence="1 2">ON-33</strain>
    </source>
</reference>
<evidence type="ECO:0000313" key="2">
    <source>
        <dbReference type="Proteomes" id="UP000602395"/>
    </source>
</evidence>
<evidence type="ECO:0008006" key="3">
    <source>
        <dbReference type="Google" id="ProtNLM"/>
    </source>
</evidence>
<comment type="caution">
    <text evidence="1">The sequence shown here is derived from an EMBL/GenBank/DDBJ whole genome shotgun (WGS) entry which is preliminary data.</text>
</comment>
<keyword evidence="2" id="KW-1185">Reference proteome</keyword>
<dbReference type="RefSeq" id="WP_190267243.1">
    <property type="nucleotide sequence ID" value="NZ_BAABAD010000004.1"/>
</dbReference>
<dbReference type="Proteomes" id="UP000602395">
    <property type="component" value="Unassembled WGS sequence"/>
</dbReference>
<name>A0ABR7WCY7_9ACTN</name>
<dbReference type="Pfam" id="PF17645">
    <property type="entry name" value="Amdase"/>
    <property type="match status" value="1"/>
</dbReference>
<accession>A0ABR7WCY7</accession>
<proteinExistence type="predicted"/>
<dbReference type="PANTHER" id="PTHR40267">
    <property type="entry name" value="BLR3294 PROTEIN"/>
    <property type="match status" value="1"/>
</dbReference>
<organism evidence="1 2">
    <name type="scientific">Gordonia hankookensis</name>
    <dbReference type="NCBI Taxonomy" id="589403"/>
    <lineage>
        <taxon>Bacteria</taxon>
        <taxon>Bacillati</taxon>
        <taxon>Actinomycetota</taxon>
        <taxon>Actinomycetes</taxon>
        <taxon>Mycobacteriales</taxon>
        <taxon>Gordoniaceae</taxon>
        <taxon>Gordonia</taxon>
    </lineage>
</organism>
<sequence>MSRPRIGFVVPSSNPTMERLLNSTDLISTLGISAVCTRIRVRTVGEGTESESQFATDTLADAAELLADCECDVIMWAGTTGFWLSRHADDSIAAAMHTRTGTPASTSYRAQMAALSEAGTKRIALYTPNADALHRRVHECLSDQGYSVEVDTAGGITRNIDYPKIPQADLDATVAALAGAEGRPVAVISTNVSTTADHAIDSAIATVWWAARLAGATSITYCQAHQAARGE</sequence>
<gene>
    <name evidence="1" type="ORF">IDF66_13655</name>
</gene>
<dbReference type="InterPro" id="IPR053714">
    <property type="entry name" value="Iso_Racemase_Enz_sf"/>
</dbReference>
<dbReference type="EMBL" id="JACWMS010000002">
    <property type="protein sequence ID" value="MBD1320628.1"/>
    <property type="molecule type" value="Genomic_DNA"/>
</dbReference>
<dbReference type="InterPro" id="IPR026286">
    <property type="entry name" value="MaiA/AMDase"/>
</dbReference>